<comment type="caution">
    <text evidence="4">The sequence shown here is derived from an EMBL/GenBank/DDBJ whole genome shotgun (WGS) entry which is preliminary data.</text>
</comment>
<dbReference type="RefSeq" id="WP_381838506.1">
    <property type="nucleotide sequence ID" value="NZ_JBHTCF010000022.1"/>
</dbReference>
<evidence type="ECO:0000256" key="2">
    <source>
        <dbReference type="PROSITE-ProRule" id="PRU00335"/>
    </source>
</evidence>
<dbReference type="PRINTS" id="PR00455">
    <property type="entry name" value="HTHTETR"/>
</dbReference>
<sequence length="195" mass="21249">MSASDSEIRDRILDAARACLAEFGMTKRLHAAIADRAGVSRPTVYKYVGDQSAVIAALLDREVARFLAEAEAVLTARGPLRERFVETVVFVVGYGRAHPLLSGGLRNDPHLVLPWFTTGAEPVIEQAVDFFAPYIKRAVAEGDFPAVDPRPLVEWAYRIIVSLLLTPSTLPLDDPAELRDFVGRLLDVGLPGPTA</sequence>
<dbReference type="Pfam" id="PF00440">
    <property type="entry name" value="TetR_N"/>
    <property type="match status" value="1"/>
</dbReference>
<proteinExistence type="predicted"/>
<dbReference type="Proteomes" id="UP001596523">
    <property type="component" value="Unassembled WGS sequence"/>
</dbReference>
<evidence type="ECO:0000259" key="3">
    <source>
        <dbReference type="PROSITE" id="PS50977"/>
    </source>
</evidence>
<protein>
    <submittedName>
        <fullName evidence="4">TetR/AcrR family transcriptional regulator</fullName>
    </submittedName>
</protein>
<dbReference type="PANTHER" id="PTHR30055:SF153">
    <property type="entry name" value="HTH-TYPE TRANSCRIPTIONAL REPRESSOR RV3405C"/>
    <property type="match status" value="1"/>
</dbReference>
<gene>
    <name evidence="4" type="ORF">ACFQVC_35565</name>
</gene>
<dbReference type="SUPFAM" id="SSF46689">
    <property type="entry name" value="Homeodomain-like"/>
    <property type="match status" value="1"/>
</dbReference>
<accession>A0ABW2JVY7</accession>
<dbReference type="EMBL" id="JBHTCF010000022">
    <property type="protein sequence ID" value="MFC7309517.1"/>
    <property type="molecule type" value="Genomic_DNA"/>
</dbReference>
<dbReference type="PROSITE" id="PS50977">
    <property type="entry name" value="HTH_TETR_2"/>
    <property type="match status" value="1"/>
</dbReference>
<dbReference type="InterPro" id="IPR050109">
    <property type="entry name" value="HTH-type_TetR-like_transc_reg"/>
</dbReference>
<feature type="domain" description="HTH tetR-type" evidence="3">
    <location>
        <begin position="6"/>
        <end position="66"/>
    </location>
</feature>
<keyword evidence="5" id="KW-1185">Reference proteome</keyword>
<organism evidence="4 5">
    <name type="scientific">Streptomyces monticola</name>
    <dbReference type="NCBI Taxonomy" id="2666263"/>
    <lineage>
        <taxon>Bacteria</taxon>
        <taxon>Bacillati</taxon>
        <taxon>Actinomycetota</taxon>
        <taxon>Actinomycetes</taxon>
        <taxon>Kitasatosporales</taxon>
        <taxon>Streptomycetaceae</taxon>
        <taxon>Streptomyces</taxon>
    </lineage>
</organism>
<evidence type="ECO:0000313" key="4">
    <source>
        <dbReference type="EMBL" id="MFC7309517.1"/>
    </source>
</evidence>
<dbReference type="Gene3D" id="1.10.357.10">
    <property type="entry name" value="Tetracycline Repressor, domain 2"/>
    <property type="match status" value="1"/>
</dbReference>
<name>A0ABW2JVY7_9ACTN</name>
<dbReference type="InterPro" id="IPR001647">
    <property type="entry name" value="HTH_TetR"/>
</dbReference>
<reference evidence="5" key="1">
    <citation type="journal article" date="2019" name="Int. J. Syst. Evol. Microbiol.">
        <title>The Global Catalogue of Microorganisms (GCM) 10K type strain sequencing project: providing services to taxonomists for standard genome sequencing and annotation.</title>
        <authorList>
            <consortium name="The Broad Institute Genomics Platform"/>
            <consortium name="The Broad Institute Genome Sequencing Center for Infectious Disease"/>
            <person name="Wu L."/>
            <person name="Ma J."/>
        </authorList>
    </citation>
    <scope>NUCLEOTIDE SEQUENCE [LARGE SCALE GENOMIC DNA]</scope>
    <source>
        <strain evidence="5">SYNS20</strain>
    </source>
</reference>
<evidence type="ECO:0000256" key="1">
    <source>
        <dbReference type="ARBA" id="ARBA00023125"/>
    </source>
</evidence>
<evidence type="ECO:0000313" key="5">
    <source>
        <dbReference type="Proteomes" id="UP001596523"/>
    </source>
</evidence>
<keyword evidence="1 2" id="KW-0238">DNA-binding</keyword>
<dbReference type="InterPro" id="IPR009057">
    <property type="entry name" value="Homeodomain-like_sf"/>
</dbReference>
<feature type="DNA-binding region" description="H-T-H motif" evidence="2">
    <location>
        <begin position="29"/>
        <end position="48"/>
    </location>
</feature>
<dbReference type="PANTHER" id="PTHR30055">
    <property type="entry name" value="HTH-TYPE TRANSCRIPTIONAL REGULATOR RUTR"/>
    <property type="match status" value="1"/>
</dbReference>